<protein>
    <submittedName>
        <fullName evidence="2">Uncharacterized protein</fullName>
    </submittedName>
</protein>
<organism evidence="2 3">
    <name type="scientific">Sphingobium cupriresistens LL01</name>
    <dbReference type="NCBI Taxonomy" id="1420583"/>
    <lineage>
        <taxon>Bacteria</taxon>
        <taxon>Pseudomonadati</taxon>
        <taxon>Pseudomonadota</taxon>
        <taxon>Alphaproteobacteria</taxon>
        <taxon>Sphingomonadales</taxon>
        <taxon>Sphingomonadaceae</taxon>
        <taxon>Sphingobium</taxon>
    </lineage>
</organism>
<keyword evidence="3" id="KW-1185">Reference proteome</keyword>
<feature type="region of interest" description="Disordered" evidence="1">
    <location>
        <begin position="80"/>
        <end position="100"/>
    </location>
</feature>
<proteinExistence type="predicted"/>
<comment type="caution">
    <text evidence="2">The sequence shown here is derived from an EMBL/GenBank/DDBJ whole genome shotgun (WGS) entry which is preliminary data.</text>
</comment>
<evidence type="ECO:0000256" key="1">
    <source>
        <dbReference type="SAM" id="MobiDB-lite"/>
    </source>
</evidence>
<dbReference type="EMBL" id="JACT01000005">
    <property type="protein sequence ID" value="KMS53362.1"/>
    <property type="molecule type" value="Genomic_DNA"/>
</dbReference>
<reference evidence="2 3" key="1">
    <citation type="journal article" date="2015" name="G3 (Bethesda)">
        <title>Insights into Ongoing Evolution of the Hexachlorocyclohexane Catabolic Pathway from Comparative Genomics of Ten Sphingomonadaceae Strains.</title>
        <authorList>
            <person name="Pearce S.L."/>
            <person name="Oakeshott J.G."/>
            <person name="Pandey G."/>
        </authorList>
    </citation>
    <scope>NUCLEOTIDE SEQUENCE [LARGE SCALE GENOMIC DNA]</scope>
    <source>
        <strain evidence="2 3">LL01</strain>
    </source>
</reference>
<dbReference type="AlphaFoldDB" id="A0A0J7XNV3"/>
<sequence length="129" mass="14725">MTGKTVRTKGERKRIDIGQSYSIGPLAMAIRRESRAGIFRGRQKTRDVASDQFGQVGMNHDETRCPEPKARRSQFAVQSPSFIPHPGAWPVKGSGRRQKAHHPHRFDFRHAINHAPGHIRRQHHPLSRI</sequence>
<evidence type="ECO:0000313" key="2">
    <source>
        <dbReference type="EMBL" id="KMS53362.1"/>
    </source>
</evidence>
<name>A0A0J7XNV3_9SPHN</name>
<accession>A0A0J7XNV3</accession>
<gene>
    <name evidence="2" type="ORF">V473_19005</name>
</gene>
<evidence type="ECO:0000313" key="3">
    <source>
        <dbReference type="Proteomes" id="UP000052232"/>
    </source>
</evidence>
<dbReference type="Proteomes" id="UP000052232">
    <property type="component" value="Unassembled WGS sequence"/>
</dbReference>